<name>A0A7X6S2J7_9LACO</name>
<dbReference type="AlphaFoldDB" id="A0A7X6S2J7"/>
<reference evidence="1 2" key="1">
    <citation type="submission" date="2020-04" db="EMBL/GenBank/DDBJ databases">
        <title>MicrobeNet Type strains.</title>
        <authorList>
            <person name="Nicholson A.C."/>
        </authorList>
    </citation>
    <scope>NUCLEOTIDE SEQUENCE [LARGE SCALE GENOMIC DNA]</scope>
    <source>
        <strain evidence="1 2">CCUG 61472</strain>
    </source>
</reference>
<evidence type="ECO:0000313" key="1">
    <source>
        <dbReference type="EMBL" id="NKZ23598.1"/>
    </source>
</evidence>
<protein>
    <submittedName>
        <fullName evidence="1">Uncharacterized protein</fullName>
    </submittedName>
</protein>
<gene>
    <name evidence="1" type="ORF">HF964_02090</name>
</gene>
<organism evidence="1 2">
    <name type="scientific">Periweissella fabalis</name>
    <dbReference type="NCBI Taxonomy" id="1070421"/>
    <lineage>
        <taxon>Bacteria</taxon>
        <taxon>Bacillati</taxon>
        <taxon>Bacillota</taxon>
        <taxon>Bacilli</taxon>
        <taxon>Lactobacillales</taxon>
        <taxon>Lactobacillaceae</taxon>
        <taxon>Periweissella</taxon>
    </lineage>
</organism>
<dbReference type="Proteomes" id="UP000549765">
    <property type="component" value="Unassembled WGS sequence"/>
</dbReference>
<dbReference type="EMBL" id="JAAXPN010000001">
    <property type="protein sequence ID" value="NKZ23598.1"/>
    <property type="molecule type" value="Genomic_DNA"/>
</dbReference>
<dbReference type="RefSeq" id="WP_168721383.1">
    <property type="nucleotide sequence ID" value="NZ_JAAXPN010000001.1"/>
</dbReference>
<evidence type="ECO:0000313" key="2">
    <source>
        <dbReference type="Proteomes" id="UP000549765"/>
    </source>
</evidence>
<sequence length="226" mass="26682">MKKEQSKKTVLSKEERQRIWQLLTPAQQAVLNEHVRYRQTSLFTNSNLLGESTDWEFVAYQLNENYDNVQGKQLFCDCGRRLKHQYMLQNQTSGKMLKLGISHFADHAQIPEPIMRQLQTQIHQLNFGLDETLRRYRRGVKLNPAVKAWLLAQDTHNYAPFTQEYVAVDLPLTVEDTYAIRNAFARFERQQLKAQQPVVKRTRRTKKVKQAENQAKVDLYLKAFDW</sequence>
<accession>A0A7X6S2J7</accession>
<proteinExistence type="predicted"/>
<keyword evidence="2" id="KW-1185">Reference proteome</keyword>
<comment type="caution">
    <text evidence="1">The sequence shown here is derived from an EMBL/GenBank/DDBJ whole genome shotgun (WGS) entry which is preliminary data.</text>
</comment>